<comment type="caution">
    <text evidence="1">The sequence shown here is derived from an EMBL/GenBank/DDBJ whole genome shotgun (WGS) entry which is preliminary data.</text>
</comment>
<evidence type="ECO:0000313" key="2">
    <source>
        <dbReference type="Proteomes" id="UP000886851"/>
    </source>
</evidence>
<protein>
    <submittedName>
        <fullName evidence="1">Uncharacterized protein</fullName>
    </submittedName>
</protein>
<gene>
    <name evidence="1" type="ORF">H9824_05750</name>
</gene>
<dbReference type="EMBL" id="DXCV01000039">
    <property type="protein sequence ID" value="HIY88190.1"/>
    <property type="molecule type" value="Genomic_DNA"/>
</dbReference>
<reference evidence="1" key="2">
    <citation type="submission" date="2021-04" db="EMBL/GenBank/DDBJ databases">
        <authorList>
            <person name="Gilroy R."/>
        </authorList>
    </citation>
    <scope>NUCLEOTIDE SEQUENCE</scope>
    <source>
        <strain evidence="1">Gambia2-208</strain>
    </source>
</reference>
<dbReference type="AlphaFoldDB" id="A0A9D1ZHD3"/>
<organism evidence="1 2">
    <name type="scientific">Candidatus Bacteroides pullicola</name>
    <dbReference type="NCBI Taxonomy" id="2838475"/>
    <lineage>
        <taxon>Bacteria</taxon>
        <taxon>Pseudomonadati</taxon>
        <taxon>Bacteroidota</taxon>
        <taxon>Bacteroidia</taxon>
        <taxon>Bacteroidales</taxon>
        <taxon>Bacteroidaceae</taxon>
        <taxon>Bacteroides</taxon>
    </lineage>
</organism>
<reference evidence="1" key="1">
    <citation type="journal article" date="2021" name="PeerJ">
        <title>Extensive microbial diversity within the chicken gut microbiome revealed by metagenomics and culture.</title>
        <authorList>
            <person name="Gilroy R."/>
            <person name="Ravi A."/>
            <person name="Getino M."/>
            <person name="Pursley I."/>
            <person name="Horton D.L."/>
            <person name="Alikhan N.F."/>
            <person name="Baker D."/>
            <person name="Gharbi K."/>
            <person name="Hall N."/>
            <person name="Watson M."/>
            <person name="Adriaenssens E.M."/>
            <person name="Foster-Nyarko E."/>
            <person name="Jarju S."/>
            <person name="Secka A."/>
            <person name="Antonio M."/>
            <person name="Oren A."/>
            <person name="Chaudhuri R.R."/>
            <person name="La Ragione R."/>
            <person name="Hildebrand F."/>
            <person name="Pallen M.J."/>
        </authorList>
    </citation>
    <scope>NUCLEOTIDE SEQUENCE</scope>
    <source>
        <strain evidence="1">Gambia2-208</strain>
    </source>
</reference>
<evidence type="ECO:0000313" key="1">
    <source>
        <dbReference type="EMBL" id="HIY88190.1"/>
    </source>
</evidence>
<sequence>MFQNLRTNSQVFILHKESTPYIEYGSVVSVSAPRAKYPTTPPIGQFPQVEMVVDVTVSVNGQQSNLQGLPAGADIADFGQNGNIVVSCSRDAMNNEIGTMKQKSADILASVDYHRGVMESCDKMLNALNPEFAAKQQQEQKISQLESQIAEMAKGMSELMKFNKMLAEQLGVNPETNKKK</sequence>
<dbReference type="Proteomes" id="UP000886851">
    <property type="component" value="Unassembled WGS sequence"/>
</dbReference>
<name>A0A9D1ZHD3_9BACE</name>
<proteinExistence type="predicted"/>
<accession>A0A9D1ZHD3</accession>